<comment type="subcellular location">
    <subcellularLocation>
        <location evidence="9">Cell membrane</location>
        <topology evidence="9">Multi-pass membrane protein</topology>
    </subcellularLocation>
</comment>
<comment type="pathway">
    <text evidence="9">Protein modification; lipoprotein biosynthesis (signal peptide cleavage).</text>
</comment>
<evidence type="ECO:0000256" key="9">
    <source>
        <dbReference type="HAMAP-Rule" id="MF_00161"/>
    </source>
</evidence>
<dbReference type="InterPro" id="IPR001872">
    <property type="entry name" value="Peptidase_A8"/>
</dbReference>
<keyword evidence="6 9" id="KW-0378">Hydrolase</keyword>
<evidence type="ECO:0000256" key="2">
    <source>
        <dbReference type="ARBA" id="ARBA00022475"/>
    </source>
</evidence>
<accession>A0ABV3RLV0</accession>
<evidence type="ECO:0000256" key="3">
    <source>
        <dbReference type="ARBA" id="ARBA00022670"/>
    </source>
</evidence>
<dbReference type="PANTHER" id="PTHR33695:SF1">
    <property type="entry name" value="LIPOPROTEIN SIGNAL PEPTIDASE"/>
    <property type="match status" value="1"/>
</dbReference>
<comment type="caution">
    <text evidence="12">The sequence shown here is derived from an EMBL/GenBank/DDBJ whole genome shotgun (WGS) entry which is preliminary data.</text>
</comment>
<dbReference type="GO" id="GO:0004190">
    <property type="term" value="F:aspartic-type endopeptidase activity"/>
    <property type="evidence" value="ECO:0007669"/>
    <property type="project" value="UniProtKB-EC"/>
</dbReference>
<feature type="active site" evidence="9">
    <location>
        <position position="114"/>
    </location>
</feature>
<evidence type="ECO:0000256" key="6">
    <source>
        <dbReference type="ARBA" id="ARBA00022801"/>
    </source>
</evidence>
<evidence type="ECO:0000256" key="4">
    <source>
        <dbReference type="ARBA" id="ARBA00022692"/>
    </source>
</evidence>
<feature type="transmembrane region" description="Helical" evidence="9">
    <location>
        <begin position="92"/>
        <end position="112"/>
    </location>
</feature>
<evidence type="ECO:0000256" key="7">
    <source>
        <dbReference type="ARBA" id="ARBA00022989"/>
    </source>
</evidence>
<feature type="active site" evidence="9">
    <location>
        <position position="133"/>
    </location>
</feature>
<keyword evidence="2 9" id="KW-1003">Cell membrane</keyword>
<evidence type="ECO:0000256" key="5">
    <source>
        <dbReference type="ARBA" id="ARBA00022750"/>
    </source>
</evidence>
<keyword evidence="13" id="KW-1185">Reference proteome</keyword>
<reference evidence="12 13" key="1">
    <citation type="submission" date="2024-07" db="EMBL/GenBank/DDBJ databases">
        <title>Marimonas sp.nov., isolated from tidal-flat sediment.</title>
        <authorList>
            <person name="Jayan J.N."/>
            <person name="Lee S.S."/>
        </authorList>
    </citation>
    <scope>NUCLEOTIDE SEQUENCE [LARGE SCALE GENOMIC DNA]</scope>
    <source>
        <strain evidence="12 13">MJW-29</strain>
    </source>
</reference>
<organism evidence="12 13">
    <name type="scientific">Sulfitobacter sediminis</name>
    <dbReference type="NCBI Taxonomy" id="3234186"/>
    <lineage>
        <taxon>Bacteria</taxon>
        <taxon>Pseudomonadati</taxon>
        <taxon>Pseudomonadota</taxon>
        <taxon>Alphaproteobacteria</taxon>
        <taxon>Rhodobacterales</taxon>
        <taxon>Roseobacteraceae</taxon>
        <taxon>Sulfitobacter</taxon>
    </lineage>
</organism>
<evidence type="ECO:0000256" key="1">
    <source>
        <dbReference type="ARBA" id="ARBA00006139"/>
    </source>
</evidence>
<dbReference type="EC" id="3.4.23.36" evidence="9"/>
<evidence type="ECO:0000313" key="13">
    <source>
        <dbReference type="Proteomes" id="UP001556098"/>
    </source>
</evidence>
<protein>
    <recommendedName>
        <fullName evidence="9">Lipoprotein signal peptidase</fullName>
        <ecNumber evidence="9">3.4.23.36</ecNumber>
    </recommendedName>
    <alternativeName>
        <fullName evidence="9">Prolipoprotein signal peptidase</fullName>
    </alternativeName>
    <alternativeName>
        <fullName evidence="9">Signal peptidase II</fullName>
        <shortName evidence="9">SPase II</shortName>
    </alternativeName>
</protein>
<keyword evidence="4 9" id="KW-0812">Transmembrane</keyword>
<name>A0ABV3RLV0_9RHOB</name>
<dbReference type="Proteomes" id="UP001556098">
    <property type="component" value="Unassembled WGS sequence"/>
</dbReference>
<comment type="caution">
    <text evidence="9">Lacks conserved residue(s) required for the propagation of feature annotation.</text>
</comment>
<comment type="similarity">
    <text evidence="1 9 11">Belongs to the peptidase A8 family.</text>
</comment>
<keyword evidence="3 9" id="KW-0645">Protease</keyword>
<proteinExistence type="inferred from homology"/>
<evidence type="ECO:0000256" key="10">
    <source>
        <dbReference type="RuleBase" id="RU000594"/>
    </source>
</evidence>
<dbReference type="RefSeq" id="WP_367877578.1">
    <property type="nucleotide sequence ID" value="NZ_JBFNXX010000006.1"/>
</dbReference>
<comment type="catalytic activity">
    <reaction evidence="9 10">
        <text>Release of signal peptides from bacterial membrane prolipoproteins. Hydrolyzes -Xaa-Yaa-Zaa-|-(S,diacylglyceryl)Cys-, in which Xaa is hydrophobic (preferably Leu), and Yaa (Ala or Ser) and Zaa (Gly or Ala) have small, neutral side chains.</text>
        <dbReference type="EC" id="3.4.23.36"/>
    </reaction>
</comment>
<evidence type="ECO:0000256" key="11">
    <source>
        <dbReference type="RuleBase" id="RU004181"/>
    </source>
</evidence>
<dbReference type="HAMAP" id="MF_00161">
    <property type="entry name" value="LspA"/>
    <property type="match status" value="1"/>
</dbReference>
<evidence type="ECO:0000256" key="8">
    <source>
        <dbReference type="ARBA" id="ARBA00023136"/>
    </source>
</evidence>
<dbReference type="NCBIfam" id="TIGR00077">
    <property type="entry name" value="lspA"/>
    <property type="match status" value="1"/>
</dbReference>
<gene>
    <name evidence="9 12" type="primary">lspA</name>
    <name evidence="12" type="ORF">AB2B41_09680</name>
</gene>
<keyword evidence="5 9" id="KW-0064">Aspartyl protease</keyword>
<evidence type="ECO:0000313" key="12">
    <source>
        <dbReference type="EMBL" id="MEW9919874.1"/>
    </source>
</evidence>
<sequence length="162" mass="18022">MRLLALFAVLAFLIDQISKYVVIHVWQLWRIREIDVLPPILNFRYGENRGINFGLGDGISVWVLIVLAVVISLGVLVWAYRAKLNRISMISAGLLIGGALANVLDRLIYGYVLDFLNNSCCGFDNPFVYNLADVFIFAGAIGLIFFGEDAEKATKKAAKKPK</sequence>
<comment type="function">
    <text evidence="9 10">This protein specifically catalyzes the removal of signal peptides from prolipoproteins.</text>
</comment>
<feature type="transmembrane region" description="Helical" evidence="9">
    <location>
        <begin position="59"/>
        <end position="80"/>
    </location>
</feature>
<keyword evidence="8 9" id="KW-0472">Membrane</keyword>
<dbReference type="PANTHER" id="PTHR33695">
    <property type="entry name" value="LIPOPROTEIN SIGNAL PEPTIDASE"/>
    <property type="match status" value="1"/>
</dbReference>
<dbReference type="PRINTS" id="PR00781">
    <property type="entry name" value="LIPOSIGPTASE"/>
</dbReference>
<feature type="transmembrane region" description="Helical" evidence="9">
    <location>
        <begin position="127"/>
        <end position="146"/>
    </location>
</feature>
<keyword evidence="7 9" id="KW-1133">Transmembrane helix</keyword>
<dbReference type="EMBL" id="JBFNXX010000006">
    <property type="protein sequence ID" value="MEW9919874.1"/>
    <property type="molecule type" value="Genomic_DNA"/>
</dbReference>
<dbReference type="PROSITE" id="PS00855">
    <property type="entry name" value="SPASE_II"/>
    <property type="match status" value="1"/>
</dbReference>
<dbReference type="Pfam" id="PF01252">
    <property type="entry name" value="Peptidase_A8"/>
    <property type="match status" value="1"/>
</dbReference>